<feature type="coiled-coil region" evidence="1">
    <location>
        <begin position="429"/>
        <end position="474"/>
    </location>
</feature>
<dbReference type="GO" id="GO:0035735">
    <property type="term" value="P:intraciliary transport involved in cilium assembly"/>
    <property type="evidence" value="ECO:0007669"/>
    <property type="project" value="TreeGrafter"/>
</dbReference>
<dbReference type="AlphaFoldDB" id="T1KAU0"/>
<dbReference type="PANTHER" id="PTHR31432">
    <property type="entry name" value="INTRAFLAGELLAR TRANSPORT PROTEIN 74 HOMOLOG"/>
    <property type="match status" value="1"/>
</dbReference>
<dbReference type="HOGENOM" id="CLU_027673_2_0_1"/>
<evidence type="ECO:0000313" key="3">
    <source>
        <dbReference type="Proteomes" id="UP000015104"/>
    </source>
</evidence>
<dbReference type="PANTHER" id="PTHR31432:SF0">
    <property type="entry name" value="INTRAFLAGELLAR TRANSPORT PROTEIN 74 HOMOLOG"/>
    <property type="match status" value="1"/>
</dbReference>
<name>T1KAU0_TETUR</name>
<dbReference type="InterPro" id="IPR029602">
    <property type="entry name" value="IFT74"/>
</dbReference>
<reference evidence="3" key="1">
    <citation type="submission" date="2011-08" db="EMBL/GenBank/DDBJ databases">
        <authorList>
            <person name="Rombauts S."/>
        </authorList>
    </citation>
    <scope>NUCLEOTIDE SEQUENCE</scope>
    <source>
        <strain evidence="3">London</strain>
    </source>
</reference>
<dbReference type="GO" id="GO:0048487">
    <property type="term" value="F:beta-tubulin binding"/>
    <property type="evidence" value="ECO:0007669"/>
    <property type="project" value="InterPro"/>
</dbReference>
<keyword evidence="1" id="KW-0175">Coiled coil</keyword>
<dbReference type="GO" id="GO:0005929">
    <property type="term" value="C:cilium"/>
    <property type="evidence" value="ECO:0007669"/>
    <property type="project" value="TreeGrafter"/>
</dbReference>
<reference evidence="2" key="2">
    <citation type="submission" date="2015-06" db="UniProtKB">
        <authorList>
            <consortium name="EnsemblMetazoa"/>
        </authorList>
    </citation>
    <scope>IDENTIFICATION</scope>
</reference>
<organism evidence="2 3">
    <name type="scientific">Tetranychus urticae</name>
    <name type="common">Two-spotted spider mite</name>
    <dbReference type="NCBI Taxonomy" id="32264"/>
    <lineage>
        <taxon>Eukaryota</taxon>
        <taxon>Metazoa</taxon>
        <taxon>Ecdysozoa</taxon>
        <taxon>Arthropoda</taxon>
        <taxon>Chelicerata</taxon>
        <taxon>Arachnida</taxon>
        <taxon>Acari</taxon>
        <taxon>Acariformes</taxon>
        <taxon>Trombidiformes</taxon>
        <taxon>Prostigmata</taxon>
        <taxon>Eleutherengona</taxon>
        <taxon>Raphignathae</taxon>
        <taxon>Tetranychoidea</taxon>
        <taxon>Tetranychidae</taxon>
        <taxon>Tetranychus</taxon>
    </lineage>
</organism>
<dbReference type="GO" id="GO:0030992">
    <property type="term" value="C:intraciliary transport particle B"/>
    <property type="evidence" value="ECO:0007669"/>
    <property type="project" value="InterPro"/>
</dbReference>
<keyword evidence="3" id="KW-1185">Reference proteome</keyword>
<sequence length="498" mass="57638">MDAIISSRVLSSRLGNRPMSSARPITTARPITSTGLMAPKTGRGRSAATIRRMVQDKTYWMGILRAKMNELTMEIAVLSKECDSMSTEEARLNMWQRKAETLARELKTATLELSVYNDYWDRLRIGETSSDVLEDINGIKSENQELSEQLESKYKEKKAKEDEMLSDEQEIQKIESEWSVLKKQFTSEQKERFEELENINRSLTLEADRLEDRIIKLTERKRTLEELNGSENSSIRKEVLNGLNRLRELERQKNDLITDQSTGDERSRLLAQVRRDNKEISILESRSEEIRRIIEDQQASLRAYEDKETAEKFRDLKKKESTIDAFLVDFSDNLNKELEKMTVLGESIADLVEKSSQYIRFIETLKGGHDGAPSSSGSDSRLTLIDEKRKLKLDLNKIDQLESKINSELESLRTKIDTLIKDIDLYGNLEGLRDGIAKKEKSLEIEKQELEESIKHLRQDKIELEKLVDKAKINLDENDIYKKVKDFERRLSDLVCGF</sequence>
<protein>
    <submittedName>
        <fullName evidence="2">Uncharacterized protein</fullName>
    </submittedName>
</protein>
<dbReference type="eggNOG" id="ENOG502QS4E">
    <property type="taxonomic scope" value="Eukaryota"/>
</dbReference>
<proteinExistence type="predicted"/>
<feature type="coiled-coil region" evidence="1">
    <location>
        <begin position="136"/>
        <end position="227"/>
    </location>
</feature>
<evidence type="ECO:0000313" key="2">
    <source>
        <dbReference type="EnsemblMetazoa" id="tetur08g01740.1"/>
    </source>
</evidence>
<accession>T1KAU0</accession>
<feature type="coiled-coil region" evidence="1">
    <location>
        <begin position="61"/>
        <end position="112"/>
    </location>
</feature>
<dbReference type="Proteomes" id="UP000015104">
    <property type="component" value="Unassembled WGS sequence"/>
</dbReference>
<dbReference type="EnsemblMetazoa" id="tetur08g01740.1">
    <property type="protein sequence ID" value="tetur08g01740.1"/>
    <property type="gene ID" value="tetur08g01740"/>
</dbReference>
<evidence type="ECO:0000256" key="1">
    <source>
        <dbReference type="SAM" id="Coils"/>
    </source>
</evidence>
<dbReference type="STRING" id="32264.T1KAU0"/>
<dbReference type="EMBL" id="CAEY01001943">
    <property type="status" value="NOT_ANNOTATED_CDS"/>
    <property type="molecule type" value="Genomic_DNA"/>
</dbReference>